<dbReference type="GO" id="GO:0016538">
    <property type="term" value="F:cyclin-dependent protein serine/threonine kinase regulator activity"/>
    <property type="evidence" value="ECO:0007669"/>
    <property type="project" value="TreeGrafter"/>
</dbReference>
<evidence type="ECO:0000313" key="3">
    <source>
        <dbReference type="Proteomes" id="UP000024837"/>
    </source>
</evidence>
<keyword evidence="3" id="KW-1185">Reference proteome</keyword>
<protein>
    <recommendedName>
        <fullName evidence="4">Nuc-1 negative regulatory protein preg</fullName>
    </recommendedName>
</protein>
<reference evidence="2 3" key="1">
    <citation type="submission" date="2013-05" db="EMBL/GenBank/DDBJ databases">
        <title>Drechslerella stenobrocha genome reveals carnivorous origination and mechanical trapping mechanism of predatory fungi.</title>
        <authorList>
            <person name="Liu X."/>
            <person name="Zhang W."/>
            <person name="Liu K."/>
        </authorList>
    </citation>
    <scope>NUCLEOTIDE SEQUENCE [LARGE SCALE GENOMIC DNA]</scope>
    <source>
        <strain evidence="2 3">248</strain>
    </source>
</reference>
<dbReference type="InterPro" id="IPR013922">
    <property type="entry name" value="Cyclin_PHO80-like"/>
</dbReference>
<evidence type="ECO:0000313" key="2">
    <source>
        <dbReference type="EMBL" id="EWC43523.1"/>
    </source>
</evidence>
<feature type="compositionally biased region" description="Polar residues" evidence="1">
    <location>
        <begin position="137"/>
        <end position="159"/>
    </location>
</feature>
<organism evidence="2 3">
    <name type="scientific">Drechslerella stenobrocha 248</name>
    <dbReference type="NCBI Taxonomy" id="1043628"/>
    <lineage>
        <taxon>Eukaryota</taxon>
        <taxon>Fungi</taxon>
        <taxon>Dikarya</taxon>
        <taxon>Ascomycota</taxon>
        <taxon>Pezizomycotina</taxon>
        <taxon>Orbiliomycetes</taxon>
        <taxon>Orbiliales</taxon>
        <taxon>Orbiliaceae</taxon>
        <taxon>Drechslerella</taxon>
    </lineage>
</organism>
<evidence type="ECO:0000256" key="1">
    <source>
        <dbReference type="SAM" id="MobiDB-lite"/>
    </source>
</evidence>
<feature type="region of interest" description="Disordered" evidence="1">
    <location>
        <begin position="352"/>
        <end position="419"/>
    </location>
</feature>
<feature type="compositionally biased region" description="Low complexity" evidence="1">
    <location>
        <begin position="64"/>
        <end position="79"/>
    </location>
</feature>
<feature type="compositionally biased region" description="Low complexity" evidence="1">
    <location>
        <begin position="19"/>
        <end position="32"/>
    </location>
</feature>
<feature type="compositionally biased region" description="Pro residues" evidence="1">
    <location>
        <begin position="1"/>
        <end position="18"/>
    </location>
</feature>
<dbReference type="GO" id="GO:0000307">
    <property type="term" value="C:cyclin-dependent protein kinase holoenzyme complex"/>
    <property type="evidence" value="ECO:0007669"/>
    <property type="project" value="TreeGrafter"/>
</dbReference>
<dbReference type="SUPFAM" id="SSF47954">
    <property type="entry name" value="Cyclin-like"/>
    <property type="match status" value="1"/>
</dbReference>
<dbReference type="PANTHER" id="PTHR15615">
    <property type="match status" value="1"/>
</dbReference>
<dbReference type="GO" id="GO:0005634">
    <property type="term" value="C:nucleus"/>
    <property type="evidence" value="ECO:0007669"/>
    <property type="project" value="TreeGrafter"/>
</dbReference>
<feature type="compositionally biased region" description="Polar residues" evidence="1">
    <location>
        <begin position="370"/>
        <end position="390"/>
    </location>
</feature>
<dbReference type="PANTHER" id="PTHR15615:SF117">
    <property type="entry name" value="PHO85 CYCLIN PHO80"/>
    <property type="match status" value="1"/>
</dbReference>
<dbReference type="EMBL" id="KI966458">
    <property type="protein sequence ID" value="EWC43523.1"/>
    <property type="molecule type" value="Genomic_DNA"/>
</dbReference>
<dbReference type="CDD" id="cd20558">
    <property type="entry name" value="CYCLIN_ScPCL7-like"/>
    <property type="match status" value="1"/>
</dbReference>
<evidence type="ECO:0008006" key="4">
    <source>
        <dbReference type="Google" id="ProtNLM"/>
    </source>
</evidence>
<gene>
    <name evidence="2" type="ORF">DRE_07485</name>
</gene>
<feature type="compositionally biased region" description="Polar residues" evidence="1">
    <location>
        <begin position="33"/>
        <end position="50"/>
    </location>
</feature>
<name>W7HUL7_9PEZI</name>
<dbReference type="Gene3D" id="1.10.472.10">
    <property type="entry name" value="Cyclin-like"/>
    <property type="match status" value="1"/>
</dbReference>
<feature type="compositionally biased region" description="Low complexity" evidence="1">
    <location>
        <begin position="97"/>
        <end position="108"/>
    </location>
</feature>
<dbReference type="GO" id="GO:0019901">
    <property type="term" value="F:protein kinase binding"/>
    <property type="evidence" value="ECO:0007669"/>
    <property type="project" value="InterPro"/>
</dbReference>
<dbReference type="InterPro" id="IPR036915">
    <property type="entry name" value="Cyclin-like_sf"/>
</dbReference>
<dbReference type="HOGENOM" id="CLU_023749_0_0_1"/>
<dbReference type="Pfam" id="PF08613">
    <property type="entry name" value="Cyclin"/>
    <property type="match status" value="1"/>
</dbReference>
<dbReference type="OrthoDB" id="337735at2759"/>
<feature type="region of interest" description="Disordered" evidence="1">
    <location>
        <begin position="1"/>
        <end position="180"/>
    </location>
</feature>
<proteinExistence type="predicted"/>
<accession>W7HUL7</accession>
<dbReference type="Proteomes" id="UP000024837">
    <property type="component" value="Unassembled WGS sequence"/>
</dbReference>
<dbReference type="AlphaFoldDB" id="W7HUL7"/>
<sequence>MSPPPSPFSASSSPPPSSPQQARLQQSQQTSPRPQHSTSGRSWPTANAPATSNSPMRPPPAPSPSTSAPNPSASATISPRLKRPLSLDTLQPESVMSASASHTAAATNADHRPSPRMRRQGPPSVRQSPSLLRRTAESSVRTPQEQIRGSPATSANPDETSLDPLTLGSPSKRVKPMQSAKKLVPRDYQLCSMNDLVVLISDMLNQLVSLNDGIPLTQGGLTRFHSRAPPTITITDYLHRIALHTTLEPSTLLSMVYYIDLLSNHYPAFTISSLTVHRFLITAATVSSKGLCDSFCTNTFYARVGGISLRELNVLELEFLSRVGWRIVPQPEVLREYYASLVRRMGDGWGFEDAPPSEGSTDDMLDDSSGAGSTNMSETGGQRGSQSKASFLSGGVPIAGPPDKDVLGEATAQITKEDK</sequence>